<dbReference type="PANTHER" id="PTHR43102">
    <property type="entry name" value="SLR1143 PROTEIN"/>
    <property type="match status" value="1"/>
</dbReference>
<dbReference type="Pfam" id="PF01590">
    <property type="entry name" value="GAF"/>
    <property type="match status" value="1"/>
</dbReference>
<dbReference type="SUPFAM" id="SSF55781">
    <property type="entry name" value="GAF domain-like"/>
    <property type="match status" value="1"/>
</dbReference>
<dbReference type="RefSeq" id="WP_281046339.1">
    <property type="nucleotide sequence ID" value="NZ_JARYGZ010000005.1"/>
</dbReference>
<dbReference type="PANTHER" id="PTHR43102:SF2">
    <property type="entry name" value="GAF DOMAIN-CONTAINING PROTEIN"/>
    <property type="match status" value="1"/>
</dbReference>
<reference evidence="2" key="1">
    <citation type="submission" date="2023-04" db="EMBL/GenBank/DDBJ databases">
        <title>Sphingomonas sp. MAHUQ-71 isolated from rice field.</title>
        <authorList>
            <person name="Huq M.A."/>
        </authorList>
    </citation>
    <scope>NUCLEOTIDE SEQUENCE</scope>
    <source>
        <strain evidence="2">MAHUQ-71</strain>
    </source>
</reference>
<keyword evidence="3" id="KW-1185">Reference proteome</keyword>
<comment type="caution">
    <text evidence="2">The sequence shown here is derived from an EMBL/GenBank/DDBJ whole genome shotgun (WGS) entry which is preliminary data.</text>
</comment>
<dbReference type="SMART" id="SM00065">
    <property type="entry name" value="GAF"/>
    <property type="match status" value="1"/>
</dbReference>
<evidence type="ECO:0000313" key="3">
    <source>
        <dbReference type="Proteomes" id="UP001160625"/>
    </source>
</evidence>
<proteinExistence type="predicted"/>
<organism evidence="2 3">
    <name type="scientific">Sphingomonas oryzagri</name>
    <dbReference type="NCBI Taxonomy" id="3042314"/>
    <lineage>
        <taxon>Bacteria</taxon>
        <taxon>Pseudomonadati</taxon>
        <taxon>Pseudomonadota</taxon>
        <taxon>Alphaproteobacteria</taxon>
        <taxon>Sphingomonadales</taxon>
        <taxon>Sphingomonadaceae</taxon>
        <taxon>Sphingomonas</taxon>
    </lineage>
</organism>
<dbReference type="Proteomes" id="UP001160625">
    <property type="component" value="Unassembled WGS sequence"/>
</dbReference>
<dbReference type="EMBL" id="JARYGZ010000005">
    <property type="protein sequence ID" value="MDH7640999.1"/>
    <property type="molecule type" value="Genomic_DNA"/>
</dbReference>
<dbReference type="Gene3D" id="3.30.450.40">
    <property type="match status" value="1"/>
</dbReference>
<dbReference type="InterPro" id="IPR029016">
    <property type="entry name" value="GAF-like_dom_sf"/>
</dbReference>
<feature type="domain" description="GAF" evidence="1">
    <location>
        <begin position="30"/>
        <end position="169"/>
    </location>
</feature>
<evidence type="ECO:0000313" key="2">
    <source>
        <dbReference type="EMBL" id="MDH7640999.1"/>
    </source>
</evidence>
<dbReference type="InterPro" id="IPR003018">
    <property type="entry name" value="GAF"/>
</dbReference>
<gene>
    <name evidence="2" type="ORF">QGN17_19860</name>
</gene>
<accession>A0ABT6N7C3</accession>
<evidence type="ECO:0000259" key="1">
    <source>
        <dbReference type="SMART" id="SM00065"/>
    </source>
</evidence>
<sequence>MTIYYSPARRPDDEDDRQRAVEASGLLDAAGDPALDAIVREAADLFGTPIAAISIVDNERQYFPARFGLGASETPRAASFCAHAMLDCSQPLLVTDASSDERFAGNPLVLSGPDIRFYLGMPLVAENGQPLGALCVIDNQARDLPEQDKLDMLAALARKVMDHASAIGR</sequence>
<protein>
    <submittedName>
        <fullName evidence="2">GAF domain-containing protein</fullName>
    </submittedName>
</protein>
<name>A0ABT6N7C3_9SPHN</name>